<organism evidence="1 2">
    <name type="scientific">Mycobacterium paragordonae</name>
    <dbReference type="NCBI Taxonomy" id="1389713"/>
    <lineage>
        <taxon>Bacteria</taxon>
        <taxon>Bacillati</taxon>
        <taxon>Actinomycetota</taxon>
        <taxon>Actinomycetes</taxon>
        <taxon>Mycobacteriales</taxon>
        <taxon>Mycobacteriaceae</taxon>
        <taxon>Mycobacterium</taxon>
    </lineage>
</organism>
<comment type="caution">
    <text evidence="1">The sequence shown here is derived from an EMBL/GenBank/DDBJ whole genome shotgun (WGS) entry which is preliminary data.</text>
</comment>
<accession>A0AAJ1W1G1</accession>
<dbReference type="RefSeq" id="WP_306254603.1">
    <property type="nucleotide sequence ID" value="NZ_JAUFSA010000001.1"/>
</dbReference>
<proteinExistence type="predicted"/>
<gene>
    <name evidence="1" type="ORF">QXL92_02720</name>
</gene>
<dbReference type="Proteomes" id="UP001229081">
    <property type="component" value="Unassembled WGS sequence"/>
</dbReference>
<evidence type="ECO:0000313" key="2">
    <source>
        <dbReference type="Proteomes" id="UP001229081"/>
    </source>
</evidence>
<reference evidence="1" key="1">
    <citation type="submission" date="2023-06" db="EMBL/GenBank/DDBJ databases">
        <title>Identification of two novel mycobacterium reveal diversities and complexities of Mycobacterium gordonae clade.</title>
        <authorList>
            <person name="Matsumoto Y."/>
            <person name="Nakamura S."/>
            <person name="Motooka D."/>
            <person name="Fukushima K."/>
        </authorList>
    </citation>
    <scope>NUCLEOTIDE SEQUENCE</scope>
    <source>
        <strain evidence="1">TY812</strain>
    </source>
</reference>
<dbReference type="AlphaFoldDB" id="A0AAJ1W1G1"/>
<evidence type="ECO:0000313" key="1">
    <source>
        <dbReference type="EMBL" id="MDP7733671.1"/>
    </source>
</evidence>
<dbReference type="EMBL" id="JAUFSA010000001">
    <property type="protein sequence ID" value="MDP7733671.1"/>
    <property type="molecule type" value="Genomic_DNA"/>
</dbReference>
<protein>
    <submittedName>
        <fullName evidence="1">Uncharacterized protein</fullName>
    </submittedName>
</protein>
<name>A0AAJ1W1G1_9MYCO</name>
<sequence length="53" mass="6592">MIVESLARALWEVVDYPRMYEWHEHPHESTREHYRDRARKLLTQFDIKPKGIR</sequence>